<dbReference type="Pfam" id="PF05368">
    <property type="entry name" value="NmrA"/>
    <property type="match status" value="1"/>
</dbReference>
<dbReference type="Gene3D" id="3.90.25.10">
    <property type="entry name" value="UDP-galactose 4-epimerase, domain 1"/>
    <property type="match status" value="1"/>
</dbReference>
<reference evidence="2 3" key="1">
    <citation type="submission" date="2019-11" db="EMBL/GenBank/DDBJ databases">
        <title>Draft genome sequence of Blautia luti DSM 14534T, isolated from human stool.</title>
        <authorList>
            <person name="Ortiz R."/>
            <person name="Melis-Arcos F."/>
            <person name="Covarrubias P."/>
            <person name="Cardenas J.P."/>
            <person name="Perez-Donoso J."/>
            <person name="Almonacid D."/>
        </authorList>
    </citation>
    <scope>NUCLEOTIDE SEQUENCE [LARGE SCALE GENOMIC DNA]</scope>
    <source>
        <strain evidence="2 3">DSM 14534</strain>
    </source>
</reference>
<gene>
    <name evidence="2" type="ORF">GKZ57_09420</name>
</gene>
<dbReference type="InterPro" id="IPR052718">
    <property type="entry name" value="NmrA-type_oxidoreductase"/>
</dbReference>
<dbReference type="InterPro" id="IPR008030">
    <property type="entry name" value="NmrA-like"/>
</dbReference>
<dbReference type="Gene3D" id="3.40.50.720">
    <property type="entry name" value="NAD(P)-binding Rossmann-like Domain"/>
    <property type="match status" value="1"/>
</dbReference>
<accession>A0A844GJK0</accession>
<evidence type="ECO:0000313" key="3">
    <source>
        <dbReference type="Proteomes" id="UP000437824"/>
    </source>
</evidence>
<organism evidence="2 3">
    <name type="scientific">Blautia luti DSM 14534 = JCM 17040</name>
    <dbReference type="NCBI Taxonomy" id="649762"/>
    <lineage>
        <taxon>Bacteria</taxon>
        <taxon>Bacillati</taxon>
        <taxon>Bacillota</taxon>
        <taxon>Clostridia</taxon>
        <taxon>Lachnospirales</taxon>
        <taxon>Lachnospiraceae</taxon>
        <taxon>Blautia</taxon>
    </lineage>
</organism>
<name>A0A844GJK0_9FIRM</name>
<comment type="caution">
    <text evidence="2">The sequence shown here is derived from an EMBL/GenBank/DDBJ whole genome shotgun (WGS) entry which is preliminary data.</text>
</comment>
<dbReference type="PANTHER" id="PTHR47129:SF1">
    <property type="entry name" value="NMRA-LIKE DOMAIN-CONTAINING PROTEIN"/>
    <property type="match status" value="1"/>
</dbReference>
<proteinExistence type="predicted"/>
<protein>
    <submittedName>
        <fullName evidence="2">NAD(P)H-binding protein</fullName>
    </submittedName>
</protein>
<dbReference type="InterPro" id="IPR036291">
    <property type="entry name" value="NAD(P)-bd_dom_sf"/>
</dbReference>
<sequence>MKKILLNGVDGNFGGKSAGILLEKYPHEDLIFTAPREKALKKYKEMGIETRVADFNNAETLVETFKGADTVVLISMPFVGSKRRAAHKTAIDAAVRAGVKKLVYTSIVGAGEKDINTYEVNDHVWTENYIKEQPIHYLILRDSQYAEAMVSSFVEAYERTNGVLANNMGEGKMAFISRDDCATAAAYAAMSEDIDKVLNINGAELLTIADFLEIASEVTGKKVVYKYITDDEMYAYFDSIGVPRTTEEMWADTAKNFPFCSDGMVTFGKAIRQNQMSVYTNDFEKLTGRKPLFVRQIFEDFSNHLIGNRTSTDN</sequence>
<dbReference type="Proteomes" id="UP000437824">
    <property type="component" value="Unassembled WGS sequence"/>
</dbReference>
<dbReference type="AlphaFoldDB" id="A0A844GJK0"/>
<feature type="domain" description="NmrA-like" evidence="1">
    <location>
        <begin position="3"/>
        <end position="236"/>
    </location>
</feature>
<dbReference type="PANTHER" id="PTHR47129">
    <property type="entry name" value="QUINONE OXIDOREDUCTASE 2"/>
    <property type="match status" value="1"/>
</dbReference>
<evidence type="ECO:0000259" key="1">
    <source>
        <dbReference type="Pfam" id="PF05368"/>
    </source>
</evidence>
<dbReference type="EMBL" id="WMBC01000007">
    <property type="protein sequence ID" value="MTD61479.1"/>
    <property type="molecule type" value="Genomic_DNA"/>
</dbReference>
<dbReference type="RefSeq" id="WP_154780378.1">
    <property type="nucleotide sequence ID" value="NZ_WMBC01000007.1"/>
</dbReference>
<evidence type="ECO:0000313" key="2">
    <source>
        <dbReference type="EMBL" id="MTD61479.1"/>
    </source>
</evidence>
<dbReference type="SUPFAM" id="SSF51735">
    <property type="entry name" value="NAD(P)-binding Rossmann-fold domains"/>
    <property type="match status" value="1"/>
</dbReference>